<feature type="compositionally biased region" description="Polar residues" evidence="2">
    <location>
        <begin position="258"/>
        <end position="268"/>
    </location>
</feature>
<name>A0A7S0SQZ8_9CHLO</name>
<dbReference type="InterPro" id="IPR040357">
    <property type="entry name" value="Vma22/CCDC115"/>
</dbReference>
<dbReference type="GO" id="GO:0051082">
    <property type="term" value="F:unfolded protein binding"/>
    <property type="evidence" value="ECO:0007669"/>
    <property type="project" value="TreeGrafter"/>
</dbReference>
<organism evidence="3">
    <name type="scientific">Mantoniella antarctica</name>
    <dbReference type="NCBI Taxonomy" id="81844"/>
    <lineage>
        <taxon>Eukaryota</taxon>
        <taxon>Viridiplantae</taxon>
        <taxon>Chlorophyta</taxon>
        <taxon>Mamiellophyceae</taxon>
        <taxon>Mamiellales</taxon>
        <taxon>Mamiellaceae</taxon>
        <taxon>Mantoniella</taxon>
    </lineage>
</organism>
<proteinExistence type="predicted"/>
<feature type="region of interest" description="Disordered" evidence="2">
    <location>
        <begin position="130"/>
        <end position="188"/>
    </location>
</feature>
<reference evidence="3" key="1">
    <citation type="submission" date="2021-01" db="EMBL/GenBank/DDBJ databases">
        <authorList>
            <person name="Corre E."/>
            <person name="Pelletier E."/>
            <person name="Niang G."/>
            <person name="Scheremetjew M."/>
            <person name="Finn R."/>
            <person name="Kale V."/>
            <person name="Holt S."/>
            <person name="Cochrane G."/>
            <person name="Meng A."/>
            <person name="Brown T."/>
            <person name="Cohen L."/>
        </authorList>
    </citation>
    <scope>NUCLEOTIDE SEQUENCE</scope>
    <source>
        <strain evidence="3">SL-175</strain>
    </source>
</reference>
<evidence type="ECO:0000313" key="3">
    <source>
        <dbReference type="EMBL" id="CAD8712793.1"/>
    </source>
</evidence>
<dbReference type="GO" id="GO:0070072">
    <property type="term" value="P:vacuolar proton-transporting V-type ATPase complex assembly"/>
    <property type="evidence" value="ECO:0007669"/>
    <property type="project" value="InterPro"/>
</dbReference>
<dbReference type="EMBL" id="HBFC01025450">
    <property type="protein sequence ID" value="CAD8712793.1"/>
    <property type="molecule type" value="Transcribed_RNA"/>
</dbReference>
<feature type="compositionally biased region" description="Low complexity" evidence="2">
    <location>
        <begin position="143"/>
        <end position="157"/>
    </location>
</feature>
<dbReference type="PANTHER" id="PTHR31996">
    <property type="entry name" value="COILED-COIL DOMAIN-CONTAINING PROTEIN 115"/>
    <property type="match status" value="1"/>
</dbReference>
<accession>A0A7S0SQZ8</accession>
<feature type="compositionally biased region" description="Basic and acidic residues" evidence="2">
    <location>
        <begin position="165"/>
        <end position="179"/>
    </location>
</feature>
<protein>
    <recommendedName>
        <fullName evidence="1">Vacuolar ATPase assembly protein VMA22</fullName>
    </recommendedName>
</protein>
<feature type="region of interest" description="Disordered" evidence="2">
    <location>
        <begin position="242"/>
        <end position="268"/>
    </location>
</feature>
<evidence type="ECO:0000256" key="2">
    <source>
        <dbReference type="SAM" id="MobiDB-lite"/>
    </source>
</evidence>
<gene>
    <name evidence="3" type="ORF">MANT1106_LOCUS15413</name>
</gene>
<evidence type="ECO:0000256" key="1">
    <source>
        <dbReference type="ARBA" id="ARBA00093634"/>
    </source>
</evidence>
<dbReference type="PANTHER" id="PTHR31996:SF2">
    <property type="entry name" value="COILED-COIL DOMAIN-CONTAINING PROTEIN 115"/>
    <property type="match status" value="1"/>
</dbReference>
<dbReference type="AlphaFoldDB" id="A0A7S0SQZ8"/>
<sequence length="268" mass="27650">MGKGSSEDEDEGSAREERDLLEVLELTEELIRLKLALGGKMREGQIDIAAARYSRPHGGIGPTQYDMNMEAQTKLTATTCSRVAEDDLRQGGGEEDSKGGEGGRAQPLPWYQFEVVAAVFGGGAHGADGGGEGIRRRAGAGIGTNDGSASNGSSGSVSGNGGGEGDGRAAEGKEEEGRETGGAAVIPRARPRKPVNWFGGMVNPQLRRAEKSFTCAVELVAQIATVSSKLLALTTAGTTAELGQHSANAKSAKRVATLSDSASRSDCT</sequence>